<protein>
    <submittedName>
        <fullName evidence="2">Uncharacterized protein</fullName>
    </submittedName>
</protein>
<accession>A0A0D0AHX6</accession>
<evidence type="ECO:0000313" key="2">
    <source>
        <dbReference type="EMBL" id="KIK31618.1"/>
    </source>
</evidence>
<reference evidence="3" key="2">
    <citation type="submission" date="2015-01" db="EMBL/GenBank/DDBJ databases">
        <title>Evolutionary Origins and Diversification of the Mycorrhizal Mutualists.</title>
        <authorList>
            <consortium name="DOE Joint Genome Institute"/>
            <consortium name="Mycorrhizal Genomics Consortium"/>
            <person name="Kohler A."/>
            <person name="Kuo A."/>
            <person name="Nagy L.G."/>
            <person name="Floudas D."/>
            <person name="Copeland A."/>
            <person name="Barry K.W."/>
            <person name="Cichocki N."/>
            <person name="Veneault-Fourrey C."/>
            <person name="LaButti K."/>
            <person name="Lindquist E.A."/>
            <person name="Lipzen A."/>
            <person name="Lundell T."/>
            <person name="Morin E."/>
            <person name="Murat C."/>
            <person name="Riley R."/>
            <person name="Ohm R."/>
            <person name="Sun H."/>
            <person name="Tunlid A."/>
            <person name="Henrissat B."/>
            <person name="Grigoriev I.V."/>
            <person name="Hibbett D.S."/>
            <person name="Martin F."/>
        </authorList>
    </citation>
    <scope>NUCLEOTIDE SEQUENCE [LARGE SCALE GENOMIC DNA]</scope>
    <source>
        <strain evidence="3">UH-Slu-Lm8-n1</strain>
    </source>
</reference>
<dbReference type="AlphaFoldDB" id="A0A0D0AHX6"/>
<organism evidence="2 3">
    <name type="scientific">Suillus luteus UH-Slu-Lm8-n1</name>
    <dbReference type="NCBI Taxonomy" id="930992"/>
    <lineage>
        <taxon>Eukaryota</taxon>
        <taxon>Fungi</taxon>
        <taxon>Dikarya</taxon>
        <taxon>Basidiomycota</taxon>
        <taxon>Agaricomycotina</taxon>
        <taxon>Agaricomycetes</taxon>
        <taxon>Agaricomycetidae</taxon>
        <taxon>Boletales</taxon>
        <taxon>Suillineae</taxon>
        <taxon>Suillaceae</taxon>
        <taxon>Suillus</taxon>
    </lineage>
</organism>
<name>A0A0D0AHX6_9AGAM</name>
<sequence length="184" mass="20423">MLRVVEERGPKLLKIQLTFSGKTPSISVESANCASKCCVYESCVFLTIFTRELHEGDPEYIVTTYSTSTGTTTRRKHLFQVHTQRYIEALERNRWPIYIPALKEAIEGGWTLGGILQALKDPTKTIGSLGPPPNRGSSDSLPGPLGPQDKVLPAFSLDEMHRQLVKFIVADDQVSHLLSTCFCS</sequence>
<dbReference type="HOGENOM" id="CLU_1469147_0_0_1"/>
<dbReference type="Proteomes" id="UP000054485">
    <property type="component" value="Unassembled WGS sequence"/>
</dbReference>
<dbReference type="OrthoDB" id="1607513at2759"/>
<reference evidence="2 3" key="1">
    <citation type="submission" date="2014-04" db="EMBL/GenBank/DDBJ databases">
        <authorList>
            <consortium name="DOE Joint Genome Institute"/>
            <person name="Kuo A."/>
            <person name="Ruytinx J."/>
            <person name="Rineau F."/>
            <person name="Colpaert J."/>
            <person name="Kohler A."/>
            <person name="Nagy L.G."/>
            <person name="Floudas D."/>
            <person name="Copeland A."/>
            <person name="Barry K.W."/>
            <person name="Cichocki N."/>
            <person name="Veneault-Fourrey C."/>
            <person name="LaButti K."/>
            <person name="Lindquist E.A."/>
            <person name="Lipzen A."/>
            <person name="Lundell T."/>
            <person name="Morin E."/>
            <person name="Murat C."/>
            <person name="Sun H."/>
            <person name="Tunlid A."/>
            <person name="Henrissat B."/>
            <person name="Grigoriev I.V."/>
            <person name="Hibbett D.S."/>
            <person name="Martin F."/>
            <person name="Nordberg H.P."/>
            <person name="Cantor M.N."/>
            <person name="Hua S.X."/>
        </authorList>
    </citation>
    <scope>NUCLEOTIDE SEQUENCE [LARGE SCALE GENOMIC DNA]</scope>
    <source>
        <strain evidence="2 3">UH-Slu-Lm8-n1</strain>
    </source>
</reference>
<keyword evidence="3" id="KW-1185">Reference proteome</keyword>
<evidence type="ECO:0000256" key="1">
    <source>
        <dbReference type="SAM" id="MobiDB-lite"/>
    </source>
</evidence>
<dbReference type="EMBL" id="KN836822">
    <property type="protein sequence ID" value="KIK31618.1"/>
    <property type="molecule type" value="Genomic_DNA"/>
</dbReference>
<feature type="region of interest" description="Disordered" evidence="1">
    <location>
        <begin position="126"/>
        <end position="145"/>
    </location>
</feature>
<dbReference type="InParanoid" id="A0A0D0AHX6"/>
<gene>
    <name evidence="2" type="ORF">CY34DRAFT_103038</name>
</gene>
<proteinExistence type="predicted"/>
<evidence type="ECO:0000313" key="3">
    <source>
        <dbReference type="Proteomes" id="UP000054485"/>
    </source>
</evidence>